<dbReference type="EMBL" id="CP097649">
    <property type="protein sequence ID" value="URI15336.1"/>
    <property type="molecule type" value="Genomic_DNA"/>
</dbReference>
<gene>
    <name evidence="2" type="ORF">M8231_16350</name>
</gene>
<dbReference type="Proteomes" id="UP001055429">
    <property type="component" value="Chromosome"/>
</dbReference>
<keyword evidence="1" id="KW-0732">Signal</keyword>
<keyword evidence="3" id="KW-1185">Reference proteome</keyword>
<feature type="chain" id="PRO_5047272562" description="Lipoprotein" evidence="1">
    <location>
        <begin position="20"/>
        <end position="241"/>
    </location>
</feature>
<protein>
    <recommendedName>
        <fullName evidence="4">Lipoprotein</fullName>
    </recommendedName>
</protein>
<proteinExistence type="predicted"/>
<dbReference type="RefSeq" id="WP_249751717.1">
    <property type="nucleotide sequence ID" value="NZ_CP097298.1"/>
</dbReference>
<evidence type="ECO:0000256" key="1">
    <source>
        <dbReference type="SAM" id="SignalP"/>
    </source>
</evidence>
<sequence>MRFVIAPALCAALAISACATSYTVKPVADANQSIRYVQGQATTFAEGRNGSVQVTPLGVNEKGRLVFGVAAFNNAKEPTNFGVENMIAAAGGEPLRIFTHAELERMAKNDATIALVAAALAGAATAYAASQGPTYTSTYSTPRGVYRYQATDHVAQAALAGAAVAGTALTMKEINDNLDGTLMALQGQVLQTTTIDPESSFGGQVITDRVAIPSEGSLDALLTVTWNDDVYQFRWDVSKVQ</sequence>
<feature type="signal peptide" evidence="1">
    <location>
        <begin position="1"/>
        <end position="19"/>
    </location>
</feature>
<reference evidence="2" key="1">
    <citation type="submission" date="2022-05" db="EMBL/GenBank/DDBJ databases">
        <title>Brevundimonas albigilva TT17 genome sequence.</title>
        <authorList>
            <person name="Lee K."/>
            <person name="Son H."/>
        </authorList>
    </citation>
    <scope>NUCLEOTIDE SEQUENCE</scope>
    <source>
        <strain evidence="2">TT17</strain>
    </source>
</reference>
<name>A0ABY4SNB4_9CAUL</name>
<accession>A0ABY4SNB4</accession>
<evidence type="ECO:0000313" key="2">
    <source>
        <dbReference type="EMBL" id="URI15336.1"/>
    </source>
</evidence>
<dbReference type="PROSITE" id="PS51257">
    <property type="entry name" value="PROKAR_LIPOPROTEIN"/>
    <property type="match status" value="1"/>
</dbReference>
<organism evidence="2 3">
    <name type="scientific">Brevundimonas albigilva</name>
    <dbReference type="NCBI Taxonomy" id="1312364"/>
    <lineage>
        <taxon>Bacteria</taxon>
        <taxon>Pseudomonadati</taxon>
        <taxon>Pseudomonadota</taxon>
        <taxon>Alphaproteobacteria</taxon>
        <taxon>Caulobacterales</taxon>
        <taxon>Caulobacteraceae</taxon>
        <taxon>Brevundimonas</taxon>
    </lineage>
</organism>
<evidence type="ECO:0000313" key="3">
    <source>
        <dbReference type="Proteomes" id="UP001055429"/>
    </source>
</evidence>
<evidence type="ECO:0008006" key="4">
    <source>
        <dbReference type="Google" id="ProtNLM"/>
    </source>
</evidence>